<dbReference type="InterPro" id="IPR005829">
    <property type="entry name" value="Sugar_transporter_CS"/>
</dbReference>
<dbReference type="Ensembl" id="ENSSVLT00005001928.1">
    <property type="protein sequence ID" value="ENSSVLP00005001747.1"/>
    <property type="gene ID" value="ENSSVLG00005001402.1"/>
</dbReference>
<dbReference type="GO" id="GO:0070837">
    <property type="term" value="P:dehydroascorbic acid transport"/>
    <property type="evidence" value="ECO:0007669"/>
    <property type="project" value="TreeGrafter"/>
</dbReference>
<dbReference type="PROSITE" id="PS51257">
    <property type="entry name" value="PROKAR_LIPOPROTEIN"/>
    <property type="match status" value="1"/>
</dbReference>
<dbReference type="PRINTS" id="PR00171">
    <property type="entry name" value="SUGRTRNSPORT"/>
</dbReference>
<evidence type="ECO:0000256" key="3">
    <source>
        <dbReference type="ARBA" id="ARBA00022989"/>
    </source>
</evidence>
<feature type="transmembrane region" description="Helical" evidence="6">
    <location>
        <begin position="99"/>
        <end position="120"/>
    </location>
</feature>
<keyword evidence="5" id="KW-0813">Transport</keyword>
<dbReference type="InterPro" id="IPR020846">
    <property type="entry name" value="MFS_dom"/>
</dbReference>
<dbReference type="InterPro" id="IPR045263">
    <property type="entry name" value="GLUT"/>
</dbReference>
<evidence type="ECO:0000256" key="6">
    <source>
        <dbReference type="SAM" id="Phobius"/>
    </source>
</evidence>
<comment type="subcellular location">
    <subcellularLocation>
        <location evidence="1">Membrane</location>
        <topology evidence="1">Multi-pass membrane protein</topology>
    </subcellularLocation>
</comment>
<keyword evidence="9" id="KW-1185">Reference proteome</keyword>
<feature type="transmembrane region" description="Helical" evidence="6">
    <location>
        <begin position="220"/>
        <end position="241"/>
    </location>
</feature>
<dbReference type="GO" id="GO:0055056">
    <property type="term" value="F:D-glucose transmembrane transporter activity"/>
    <property type="evidence" value="ECO:0007669"/>
    <property type="project" value="TreeGrafter"/>
</dbReference>
<dbReference type="InterPro" id="IPR036259">
    <property type="entry name" value="MFS_trans_sf"/>
</dbReference>
<keyword evidence="4 6" id="KW-0472">Membrane</keyword>
<proteinExistence type="inferred from homology"/>
<evidence type="ECO:0000256" key="5">
    <source>
        <dbReference type="RuleBase" id="RU003346"/>
    </source>
</evidence>
<sequence>MLLRLRNSMLIVNLLAIAGGCLMGFCKIAESVEMLILGRLIIGLFCGLCTGFVPMYIGEVSPTALRGAFGTLNQLGIVIGILVAQIFGLEFILGSEERWPVLLGLTIIPAILQSIALPFCPESPRFLLINRKEEENAKRILQRLWGTQDVNQDILEMKEESVRMSQEKQVSVLQLFRSSSYQQPILISIVLQLSQQLSGINAVFYYSTGIFKDAGVEEPIYATIGAGVVNTIFTVVSLFLVERAGRRTLHMIGLGGMAVCSIMMTISLLLKDEYDSMSFVCITAILVYVAFFEIGPGPIPWFIVAELFGQGPRPAAMAVAGCSNWTSNFLVGLLFPSAAVYLGAYVFLVFATFLIMFLIFTFFKVPETRGRTFEDITRAFEGQVNESSRSGKGSVVEMNSIPPIKENTTNV</sequence>
<feature type="transmembrane region" description="Helical" evidence="6">
    <location>
        <begin position="276"/>
        <end position="294"/>
    </location>
</feature>
<dbReference type="PROSITE" id="PS00216">
    <property type="entry name" value="SUGAR_TRANSPORT_1"/>
    <property type="match status" value="1"/>
</dbReference>
<feature type="domain" description="Major facilitator superfamily (MFS) profile" evidence="7">
    <location>
        <begin position="1"/>
        <end position="369"/>
    </location>
</feature>
<evidence type="ECO:0000313" key="8">
    <source>
        <dbReference type="Ensembl" id="ENSSVLP00005001747.1"/>
    </source>
</evidence>
<protein>
    <recommendedName>
        <fullName evidence="7">Major facilitator superfamily (MFS) profile domain-containing protein</fullName>
    </recommendedName>
</protein>
<feature type="transmembrane region" description="Helical" evidence="6">
    <location>
        <begin position="248"/>
        <end position="270"/>
    </location>
</feature>
<comment type="similarity">
    <text evidence="5">Belongs to the major facilitator superfamily. Sugar transporter (TC 2.A.1.1) family.</text>
</comment>
<feature type="transmembrane region" description="Helical" evidence="6">
    <location>
        <begin position="69"/>
        <end position="93"/>
    </location>
</feature>
<dbReference type="GO" id="GO:0046323">
    <property type="term" value="P:D-glucose import"/>
    <property type="evidence" value="ECO:0007669"/>
    <property type="project" value="TreeGrafter"/>
</dbReference>
<keyword evidence="2 6" id="KW-0812">Transmembrane</keyword>
<evidence type="ECO:0000256" key="4">
    <source>
        <dbReference type="ARBA" id="ARBA00023136"/>
    </source>
</evidence>
<evidence type="ECO:0000259" key="7">
    <source>
        <dbReference type="PROSITE" id="PS50850"/>
    </source>
</evidence>
<feature type="transmembrane region" description="Helical" evidence="6">
    <location>
        <begin position="36"/>
        <end position="57"/>
    </location>
</feature>
<feature type="transmembrane region" description="Helical" evidence="6">
    <location>
        <begin position="341"/>
        <end position="363"/>
    </location>
</feature>
<dbReference type="Proteomes" id="UP000694564">
    <property type="component" value="Chromosome 5"/>
</dbReference>
<dbReference type="GO" id="GO:0005886">
    <property type="term" value="C:plasma membrane"/>
    <property type="evidence" value="ECO:0007669"/>
    <property type="project" value="UniProtKB-ARBA"/>
</dbReference>
<keyword evidence="3 6" id="KW-1133">Transmembrane helix</keyword>
<dbReference type="PROSITE" id="PS00217">
    <property type="entry name" value="SUGAR_TRANSPORT_2"/>
    <property type="match status" value="1"/>
</dbReference>
<accession>A0A8D2AGM5</accession>
<dbReference type="PANTHER" id="PTHR23503:SF99">
    <property type="entry name" value="SOLUTE CARRIER FAMILY 2, FACILITATED GLUCOSE TRANSPORTER MEMBER 3"/>
    <property type="match status" value="1"/>
</dbReference>
<dbReference type="Pfam" id="PF00083">
    <property type="entry name" value="Sugar_tr"/>
    <property type="match status" value="1"/>
</dbReference>
<dbReference type="SUPFAM" id="SSF103473">
    <property type="entry name" value="MFS general substrate transporter"/>
    <property type="match status" value="1"/>
</dbReference>
<dbReference type="InterPro" id="IPR003663">
    <property type="entry name" value="Sugar/inositol_transpt"/>
</dbReference>
<name>A0A8D2AGM5_SCIVU</name>
<feature type="transmembrane region" description="Helical" evidence="6">
    <location>
        <begin position="315"/>
        <end position="335"/>
    </location>
</feature>
<dbReference type="Gene3D" id="1.20.1250.20">
    <property type="entry name" value="MFS general substrate transporter like domains"/>
    <property type="match status" value="1"/>
</dbReference>
<dbReference type="GeneTree" id="ENSGT00940000162491"/>
<reference evidence="8" key="2">
    <citation type="submission" date="2025-09" db="UniProtKB">
        <authorList>
            <consortium name="Ensembl"/>
        </authorList>
    </citation>
    <scope>IDENTIFICATION</scope>
</reference>
<dbReference type="NCBIfam" id="TIGR00879">
    <property type="entry name" value="SP"/>
    <property type="match status" value="1"/>
</dbReference>
<evidence type="ECO:0000256" key="1">
    <source>
        <dbReference type="ARBA" id="ARBA00004141"/>
    </source>
</evidence>
<dbReference type="AlphaFoldDB" id="A0A8D2AGM5"/>
<reference evidence="8" key="1">
    <citation type="submission" date="2025-08" db="UniProtKB">
        <authorList>
            <consortium name="Ensembl"/>
        </authorList>
    </citation>
    <scope>IDENTIFICATION</scope>
</reference>
<dbReference type="FunFam" id="1.20.1250.20:FF:000029">
    <property type="entry name" value="solute carrier family 2, facilitated glucose transporter member 4"/>
    <property type="match status" value="1"/>
</dbReference>
<organism evidence="8 9">
    <name type="scientific">Sciurus vulgaris</name>
    <name type="common">Eurasian red squirrel</name>
    <dbReference type="NCBI Taxonomy" id="55149"/>
    <lineage>
        <taxon>Eukaryota</taxon>
        <taxon>Metazoa</taxon>
        <taxon>Chordata</taxon>
        <taxon>Craniata</taxon>
        <taxon>Vertebrata</taxon>
        <taxon>Euteleostomi</taxon>
        <taxon>Mammalia</taxon>
        <taxon>Eutheria</taxon>
        <taxon>Euarchontoglires</taxon>
        <taxon>Glires</taxon>
        <taxon>Rodentia</taxon>
        <taxon>Sciuromorpha</taxon>
        <taxon>Sciuridae</taxon>
        <taxon>Sciurinae</taxon>
        <taxon>Sciurini</taxon>
        <taxon>Sciurus</taxon>
    </lineage>
</organism>
<dbReference type="PANTHER" id="PTHR23503">
    <property type="entry name" value="SOLUTE CARRIER FAMILY 2"/>
    <property type="match status" value="1"/>
</dbReference>
<evidence type="ECO:0000256" key="2">
    <source>
        <dbReference type="ARBA" id="ARBA00022692"/>
    </source>
</evidence>
<evidence type="ECO:0000313" key="9">
    <source>
        <dbReference type="Proteomes" id="UP000694564"/>
    </source>
</evidence>
<dbReference type="InterPro" id="IPR005828">
    <property type="entry name" value="MFS_sugar_transport-like"/>
</dbReference>
<dbReference type="PROSITE" id="PS50850">
    <property type="entry name" value="MFS"/>
    <property type="match status" value="1"/>
</dbReference>